<comment type="subcellular location">
    <subcellularLocation>
        <location evidence="1">Membrane</location>
        <topology evidence="1">Multi-pass membrane protein</topology>
    </subcellularLocation>
</comment>
<keyword evidence="8" id="KW-1185">Reference proteome</keyword>
<comment type="caution">
    <text evidence="7">The sequence shown here is derived from an EMBL/GenBank/DDBJ whole genome shotgun (WGS) entry which is preliminary data.</text>
</comment>
<keyword evidence="2 5" id="KW-0812">Transmembrane</keyword>
<name>A0A6I2GEG4_9LACT</name>
<evidence type="ECO:0000256" key="1">
    <source>
        <dbReference type="ARBA" id="ARBA00004141"/>
    </source>
</evidence>
<reference evidence="7 8" key="1">
    <citation type="submission" date="2019-11" db="EMBL/GenBank/DDBJ databases">
        <title>Characterisation of Fundicoccus ignavus gen. nov. sp. nov., a novel genus of the family Aerococcaceae isolated from bulk tank milk.</title>
        <authorList>
            <person name="Siebert A."/>
            <person name="Huptas C."/>
            <person name="Wenning M."/>
            <person name="Scherer S."/>
            <person name="Doll E.V."/>
        </authorList>
    </citation>
    <scope>NUCLEOTIDE SEQUENCE [LARGE SCALE GENOMIC DNA]</scope>
    <source>
        <strain evidence="7 8">WS4759</strain>
    </source>
</reference>
<feature type="transmembrane region" description="Helical" evidence="5">
    <location>
        <begin position="246"/>
        <end position="270"/>
    </location>
</feature>
<accession>A0A6I2GEG4</accession>
<feature type="transmembrane region" description="Helical" evidence="5">
    <location>
        <begin position="310"/>
        <end position="331"/>
    </location>
</feature>
<keyword evidence="4 5" id="KW-0472">Membrane</keyword>
<dbReference type="EMBL" id="WJQS01000010">
    <property type="protein sequence ID" value="MRI86247.1"/>
    <property type="molecule type" value="Genomic_DNA"/>
</dbReference>
<feature type="transmembrane region" description="Helical" evidence="5">
    <location>
        <begin position="205"/>
        <end position="225"/>
    </location>
</feature>
<dbReference type="InterPro" id="IPR013525">
    <property type="entry name" value="ABC2_TM"/>
</dbReference>
<dbReference type="Pfam" id="PF12698">
    <property type="entry name" value="ABC2_membrane_3"/>
    <property type="match status" value="1"/>
</dbReference>
<feature type="transmembrane region" description="Helical" evidence="5">
    <location>
        <begin position="373"/>
        <end position="390"/>
    </location>
</feature>
<dbReference type="GO" id="GO:0140359">
    <property type="term" value="F:ABC-type transporter activity"/>
    <property type="evidence" value="ECO:0007669"/>
    <property type="project" value="InterPro"/>
</dbReference>
<protein>
    <recommendedName>
        <fullName evidence="6">ABC-2 type transporter transmembrane domain-containing protein</fullName>
    </recommendedName>
</protein>
<dbReference type="Proteomes" id="UP000430975">
    <property type="component" value="Unassembled WGS sequence"/>
</dbReference>
<evidence type="ECO:0000256" key="4">
    <source>
        <dbReference type="ARBA" id="ARBA00023136"/>
    </source>
</evidence>
<evidence type="ECO:0000256" key="5">
    <source>
        <dbReference type="SAM" id="Phobius"/>
    </source>
</evidence>
<organism evidence="7 8">
    <name type="scientific">Fundicoccus ignavus</name>
    <dbReference type="NCBI Taxonomy" id="2664442"/>
    <lineage>
        <taxon>Bacteria</taxon>
        <taxon>Bacillati</taxon>
        <taxon>Bacillota</taxon>
        <taxon>Bacilli</taxon>
        <taxon>Lactobacillales</taxon>
        <taxon>Aerococcaceae</taxon>
        <taxon>Fundicoccus</taxon>
    </lineage>
</organism>
<sequence length="406" mass="45959">MKVFKLFYQLIRANLAAVIIGLVLLLSITIPINTQFRNNLSNQFELRKSQITVFNEDTNHPLSQHLYQYLSDVTEIISVDNQPEAIADALFSQKTSYILTIPQGFSDSLLKNATSEDLDKQTVIPLEKYVVDAQDNEAYVDVLLNTYLQNVRILTSLVTDVDNSNQIMRLTQQLDEVLNHKVEILPTQTSQTSDLMAFGAYYTHYASYVLTNTFIMTFGFVILSMRQQEIVKRDRMSNLTLSRRTIEILLGCISFSILYWFILMIAAYFIYGGATLFSPNGLLIILSSFISMLGIQAMSYFFVTLAPNKGIISFLATFISLFIAFGSGLFAPREFVANSMQLIASIATPIWQVKADEIIMNVNTLTSANKQEIAKLFGIQLLLTAAYYAMSFTIQKYRQYTNSELI</sequence>
<feature type="transmembrane region" description="Helical" evidence="5">
    <location>
        <begin position="282"/>
        <end position="303"/>
    </location>
</feature>
<evidence type="ECO:0000259" key="6">
    <source>
        <dbReference type="Pfam" id="PF12698"/>
    </source>
</evidence>
<evidence type="ECO:0000256" key="3">
    <source>
        <dbReference type="ARBA" id="ARBA00022989"/>
    </source>
</evidence>
<dbReference type="GO" id="GO:0016020">
    <property type="term" value="C:membrane"/>
    <property type="evidence" value="ECO:0007669"/>
    <property type="project" value="UniProtKB-SubCell"/>
</dbReference>
<proteinExistence type="predicted"/>
<gene>
    <name evidence="7" type="ORF">GIY09_10355</name>
</gene>
<evidence type="ECO:0000256" key="2">
    <source>
        <dbReference type="ARBA" id="ARBA00022692"/>
    </source>
</evidence>
<dbReference type="Gene3D" id="3.40.1710.10">
    <property type="entry name" value="abc type-2 transporter like domain"/>
    <property type="match status" value="1"/>
</dbReference>
<dbReference type="AlphaFoldDB" id="A0A6I2GEG4"/>
<evidence type="ECO:0000313" key="8">
    <source>
        <dbReference type="Proteomes" id="UP000430975"/>
    </source>
</evidence>
<keyword evidence="3 5" id="KW-1133">Transmembrane helix</keyword>
<dbReference type="RefSeq" id="WP_153863946.1">
    <property type="nucleotide sequence ID" value="NZ_WJQS01000010.1"/>
</dbReference>
<feature type="domain" description="ABC-2 type transporter transmembrane" evidence="6">
    <location>
        <begin position="19"/>
        <end position="346"/>
    </location>
</feature>
<evidence type="ECO:0000313" key="7">
    <source>
        <dbReference type="EMBL" id="MRI86247.1"/>
    </source>
</evidence>